<comment type="catalytic activity">
    <reaction evidence="4 5">
        <text>5-amino-1-(5-phospho-beta-D-ribosyl)imidazole + hydrogencarbonate + ATP = 5-carboxyamino-1-(5-phospho-D-ribosyl)imidazole + ADP + phosphate + 2 H(+)</text>
        <dbReference type="Rhea" id="RHEA:19317"/>
        <dbReference type="ChEBI" id="CHEBI:15378"/>
        <dbReference type="ChEBI" id="CHEBI:17544"/>
        <dbReference type="ChEBI" id="CHEBI:30616"/>
        <dbReference type="ChEBI" id="CHEBI:43474"/>
        <dbReference type="ChEBI" id="CHEBI:58730"/>
        <dbReference type="ChEBI" id="CHEBI:137981"/>
        <dbReference type="ChEBI" id="CHEBI:456216"/>
        <dbReference type="EC" id="6.3.4.18"/>
    </reaction>
</comment>
<comment type="pathway">
    <text evidence="4 5">Purine metabolism; IMP biosynthesis via de novo pathway; 5-amino-1-(5-phospho-D-ribosyl)imidazole-4-carboxylate from 5-amino-1-(5-phospho-D-ribosyl)imidazole (N5-CAIR route): step 1/2.</text>
</comment>
<dbReference type="EMBL" id="BLAU01000001">
    <property type="protein sequence ID" value="GET22617.1"/>
    <property type="molecule type" value="Genomic_DNA"/>
</dbReference>
<dbReference type="GO" id="GO:0006189">
    <property type="term" value="P:'de novo' IMP biosynthetic process"/>
    <property type="evidence" value="ECO:0007669"/>
    <property type="project" value="UniProtKB-UniRule"/>
</dbReference>
<feature type="binding site" evidence="4">
    <location>
        <position position="145"/>
    </location>
    <ligand>
        <name>ATP</name>
        <dbReference type="ChEBI" id="CHEBI:30616"/>
    </ligand>
</feature>
<keyword evidence="10" id="KW-1185">Reference proteome</keyword>
<feature type="binding site" evidence="4">
    <location>
        <begin position="180"/>
        <end position="183"/>
    </location>
    <ligand>
        <name>ATP</name>
        <dbReference type="ChEBI" id="CHEBI:30616"/>
    </ligand>
</feature>
<dbReference type="NCBIfam" id="TIGR01161">
    <property type="entry name" value="purK"/>
    <property type="match status" value="1"/>
</dbReference>
<dbReference type="Proteomes" id="UP000396862">
    <property type="component" value="Unassembled WGS sequence"/>
</dbReference>
<name>A0A2P8CAQ3_9BACT</name>
<dbReference type="SUPFAM" id="SSF51246">
    <property type="entry name" value="Rudiment single hybrid motif"/>
    <property type="match status" value="1"/>
</dbReference>
<dbReference type="Gene3D" id="3.30.470.20">
    <property type="entry name" value="ATP-grasp fold, B domain"/>
    <property type="match status" value="1"/>
</dbReference>
<dbReference type="EMBL" id="PYGC01000007">
    <property type="protein sequence ID" value="PSK82025.1"/>
    <property type="molecule type" value="Genomic_DNA"/>
</dbReference>
<feature type="binding site" evidence="4">
    <location>
        <position position="211"/>
    </location>
    <ligand>
        <name>ATP</name>
        <dbReference type="ChEBI" id="CHEBI:30616"/>
    </ligand>
</feature>
<dbReference type="Proteomes" id="UP000240621">
    <property type="component" value="Unassembled WGS sequence"/>
</dbReference>
<feature type="binding site" evidence="4">
    <location>
        <position position="105"/>
    </location>
    <ligand>
        <name>ATP</name>
        <dbReference type="ChEBI" id="CHEBI:30616"/>
    </ligand>
</feature>
<evidence type="ECO:0000256" key="1">
    <source>
        <dbReference type="ARBA" id="ARBA00022741"/>
    </source>
</evidence>
<dbReference type="NCBIfam" id="NF004679">
    <property type="entry name" value="PRK06019.1-5"/>
    <property type="match status" value="1"/>
</dbReference>
<dbReference type="InterPro" id="IPR013815">
    <property type="entry name" value="ATP_grasp_subdomain_1"/>
</dbReference>
<dbReference type="HAMAP" id="MF_01928">
    <property type="entry name" value="PurK"/>
    <property type="match status" value="1"/>
</dbReference>
<evidence type="ECO:0000256" key="2">
    <source>
        <dbReference type="ARBA" id="ARBA00022755"/>
    </source>
</evidence>
<evidence type="ECO:0000259" key="6">
    <source>
        <dbReference type="PROSITE" id="PS50975"/>
    </source>
</evidence>
<evidence type="ECO:0000313" key="7">
    <source>
        <dbReference type="EMBL" id="GET22617.1"/>
    </source>
</evidence>
<dbReference type="InterPro" id="IPR005875">
    <property type="entry name" value="PurK"/>
</dbReference>
<dbReference type="OrthoDB" id="9804625at2"/>
<reference evidence="7 10" key="2">
    <citation type="submission" date="2019-10" db="EMBL/GenBank/DDBJ databases">
        <title>Prolixibacter strains distinguished by the presence of nitrate reductase genes were adept at nitrate-dependent anaerobic corrosion of metallic iron and carbon steel.</title>
        <authorList>
            <person name="Iino T."/>
            <person name="Shono N."/>
            <person name="Ito K."/>
            <person name="Nakamura R."/>
            <person name="Sueoka K."/>
            <person name="Harayama S."/>
            <person name="Ohkuma M."/>
        </authorList>
    </citation>
    <scope>NUCLEOTIDE SEQUENCE [LARGE SCALE GENOMIC DNA]</scope>
    <source>
        <strain evidence="7 10">MIC1-1</strain>
    </source>
</reference>
<feature type="binding site" evidence="4">
    <location>
        <begin position="266"/>
        <end position="267"/>
    </location>
    <ligand>
        <name>ATP</name>
        <dbReference type="ChEBI" id="CHEBI:30616"/>
    </ligand>
</feature>
<reference evidence="8 9" key="1">
    <citation type="submission" date="2018-03" db="EMBL/GenBank/DDBJ databases">
        <title>Genomic Encyclopedia of Archaeal and Bacterial Type Strains, Phase II (KMG-II): from individual species to whole genera.</title>
        <authorList>
            <person name="Goeker M."/>
        </authorList>
    </citation>
    <scope>NUCLEOTIDE SEQUENCE [LARGE SCALE GENOMIC DNA]</scope>
    <source>
        <strain evidence="8 9">DSM 27267</strain>
    </source>
</reference>
<evidence type="ECO:0000256" key="4">
    <source>
        <dbReference type="HAMAP-Rule" id="MF_01928"/>
    </source>
</evidence>
<dbReference type="SUPFAM" id="SSF56059">
    <property type="entry name" value="Glutathione synthetase ATP-binding domain-like"/>
    <property type="match status" value="1"/>
</dbReference>
<keyword evidence="4 5" id="KW-0436">Ligase</keyword>
<sequence>MNKSVIGIVGGGQLCLMMAQAIKSKNLPYEIIALDPSPNCPARPYLEELIIGDYKDEKKIKELAEKADQITFEIELADSIVLNNLSNNGMSVDPSPKTLQIIQDKYTQADYLARNQLPVPAFTAINQRADLERAIREMGLPLMVKARRDSYDGRGNYVVRSADDIEKVMTYFKDKPLMAQQFIPFDLEISVISARNIQGEVATFPVGENIHGTDYNILKTTIVPARVSKKVIENAERIAREAMEAFRGAGVFGIEMFVKGEEVLINEIAPRAHNTGHYSIEGCQTSQFEQHIRAITGNNLGDTGLIAESAVMHNIIGENDYSGDYEILFDGITVKGVRQIGDRAVIHHYHKALVKPNRKMGHLTVLAKPFESQEALIQRAQKLFKKIKIVRQNDRPLSEKKEEENKMFTIGR</sequence>
<dbReference type="GO" id="GO:0046872">
    <property type="term" value="F:metal ion binding"/>
    <property type="evidence" value="ECO:0007669"/>
    <property type="project" value="InterPro"/>
</dbReference>
<feature type="domain" description="ATP-grasp" evidence="6">
    <location>
        <begin position="109"/>
        <end position="296"/>
    </location>
</feature>
<proteinExistence type="inferred from homology"/>
<dbReference type="RefSeq" id="WP_106542822.1">
    <property type="nucleotide sequence ID" value="NZ_BLAU01000001.1"/>
</dbReference>
<comment type="caution">
    <text evidence="8">The sequence shown here is derived from an EMBL/GenBank/DDBJ whole genome shotgun (WGS) entry which is preliminary data.</text>
</comment>
<evidence type="ECO:0000313" key="9">
    <source>
        <dbReference type="Proteomes" id="UP000240621"/>
    </source>
</evidence>
<comment type="subunit">
    <text evidence="4 5">Homodimer.</text>
</comment>
<keyword evidence="3 4" id="KW-0067">ATP-binding</keyword>
<dbReference type="InterPro" id="IPR003135">
    <property type="entry name" value="ATP-grasp_carboxylate-amine"/>
</dbReference>
<dbReference type="Gene3D" id="3.30.1490.20">
    <property type="entry name" value="ATP-grasp fold, A domain"/>
    <property type="match status" value="1"/>
</dbReference>
<evidence type="ECO:0000313" key="8">
    <source>
        <dbReference type="EMBL" id="PSK82025.1"/>
    </source>
</evidence>
<dbReference type="Pfam" id="PF17769">
    <property type="entry name" value="PurK_C"/>
    <property type="match status" value="1"/>
</dbReference>
<dbReference type="AlphaFoldDB" id="A0A2P8CAQ3"/>
<dbReference type="GO" id="GO:0004638">
    <property type="term" value="F:phosphoribosylaminoimidazole carboxylase activity"/>
    <property type="evidence" value="ECO:0007669"/>
    <property type="project" value="InterPro"/>
</dbReference>
<dbReference type="InterPro" id="IPR054350">
    <property type="entry name" value="PurT/PurK_preATP-grasp"/>
</dbReference>
<comment type="similarity">
    <text evidence="4 5">Belongs to the PurK/PurT family.</text>
</comment>
<dbReference type="PANTHER" id="PTHR11609:SF5">
    <property type="entry name" value="PHOSPHORIBOSYLAMINOIMIDAZOLE CARBOXYLASE"/>
    <property type="match status" value="1"/>
</dbReference>
<dbReference type="Pfam" id="PF22660">
    <property type="entry name" value="RS_preATP-grasp-like"/>
    <property type="match status" value="1"/>
</dbReference>
<dbReference type="InterPro" id="IPR040686">
    <property type="entry name" value="PurK_C"/>
</dbReference>
<dbReference type="InterPro" id="IPR016185">
    <property type="entry name" value="PreATP-grasp_dom_sf"/>
</dbReference>
<organism evidence="8 9">
    <name type="scientific">Prolixibacter denitrificans</name>
    <dbReference type="NCBI Taxonomy" id="1541063"/>
    <lineage>
        <taxon>Bacteria</taxon>
        <taxon>Pseudomonadati</taxon>
        <taxon>Bacteroidota</taxon>
        <taxon>Bacteroidia</taxon>
        <taxon>Marinilabiliales</taxon>
        <taxon>Prolixibacteraceae</taxon>
        <taxon>Prolixibacter</taxon>
    </lineage>
</organism>
<dbReference type="EC" id="6.3.4.18" evidence="4 5"/>
<comment type="function">
    <text evidence="5">Catalyzes the ATP-dependent conversion of 5-aminoimidazole ribonucleotide (AIR) and HCO(3)- to N5-carboxyaminoimidazole ribonucleotide (N5-CAIR).</text>
</comment>
<dbReference type="UniPathway" id="UPA00074">
    <property type="reaction ID" value="UER00942"/>
</dbReference>
<protein>
    <recommendedName>
        <fullName evidence="4 5">N5-carboxyaminoimidazole ribonucleotide synthase</fullName>
        <shortName evidence="4 5">N5-CAIR synthase</shortName>
        <ecNumber evidence="4 5">6.3.4.18</ecNumber>
    </recommendedName>
    <alternativeName>
        <fullName evidence="4 5">5-(carboxyamino)imidazole ribonucleotide synthetase</fullName>
    </alternativeName>
</protein>
<dbReference type="PROSITE" id="PS50975">
    <property type="entry name" value="ATP_GRASP"/>
    <property type="match status" value="1"/>
</dbReference>
<evidence type="ECO:0000313" key="10">
    <source>
        <dbReference type="Proteomes" id="UP000396862"/>
    </source>
</evidence>
<accession>A0A2P8CAQ3</accession>
<dbReference type="Pfam" id="PF02222">
    <property type="entry name" value="ATP-grasp"/>
    <property type="match status" value="1"/>
</dbReference>
<gene>
    <name evidence="4 5 7" type="primary">purK</name>
    <name evidence="8" type="ORF">CLV93_107139</name>
    <name evidence="7" type="ORF">JCM18694_28630</name>
</gene>
<comment type="function">
    <text evidence="4">Catalyzes the ATP-dependent conversion of 5-aminoimidazole ribonucleotide (AIR) and HCO(3)(-) to N5-carboxyaminoimidazole ribonucleotide (N5-CAIR).</text>
</comment>
<dbReference type="InterPro" id="IPR011761">
    <property type="entry name" value="ATP-grasp"/>
</dbReference>
<dbReference type="GO" id="GO:0034028">
    <property type="term" value="F:5-(carboxyamino)imidazole ribonucleotide synthase activity"/>
    <property type="evidence" value="ECO:0007669"/>
    <property type="project" value="UniProtKB-UniRule"/>
</dbReference>
<comment type="caution">
    <text evidence="4">Lacks conserved residue(s) required for the propagation of feature annotation.</text>
</comment>
<feature type="binding site" evidence="4">
    <location>
        <position position="188"/>
    </location>
    <ligand>
        <name>ATP</name>
        <dbReference type="ChEBI" id="CHEBI:30616"/>
    </ligand>
</feature>
<keyword evidence="2 4" id="KW-0658">Purine biosynthesis</keyword>
<dbReference type="PANTHER" id="PTHR11609">
    <property type="entry name" value="PURINE BIOSYNTHESIS PROTEIN 6/7, PUR6/7"/>
    <property type="match status" value="1"/>
</dbReference>
<keyword evidence="1 4" id="KW-0547">Nucleotide-binding</keyword>
<evidence type="ECO:0000256" key="5">
    <source>
        <dbReference type="RuleBase" id="RU361200"/>
    </source>
</evidence>
<evidence type="ECO:0000256" key="3">
    <source>
        <dbReference type="ARBA" id="ARBA00022840"/>
    </source>
</evidence>
<dbReference type="InterPro" id="IPR011054">
    <property type="entry name" value="Rudment_hybrid_motif"/>
</dbReference>
<dbReference type="Gene3D" id="3.40.50.20">
    <property type="match status" value="1"/>
</dbReference>
<dbReference type="GO" id="GO:0005524">
    <property type="term" value="F:ATP binding"/>
    <property type="evidence" value="ECO:0007669"/>
    <property type="project" value="UniProtKB-UniRule"/>
</dbReference>
<dbReference type="SUPFAM" id="SSF52440">
    <property type="entry name" value="PreATP-grasp domain"/>
    <property type="match status" value="1"/>
</dbReference>